<dbReference type="STRING" id="1969733.B5V00_11130"/>
<evidence type="ECO:0000313" key="2">
    <source>
        <dbReference type="EMBL" id="ORJ59114.1"/>
    </source>
</evidence>
<keyword evidence="1" id="KW-0472">Membrane</keyword>
<evidence type="ECO:0000256" key="1">
    <source>
        <dbReference type="SAM" id="Phobius"/>
    </source>
</evidence>
<sequence length="198" mass="22615">MNPRLEKILKLPAYQRVLLVLVLMLTIVGLATWFVFLPQQDELTSLRQQNQRLQVKLQQDQRIANNLPKFKAEYQKMKVRLDEALTELPNKQEIPSLLTSIAAVAKENGLEVVRFQPQGEVNKGFYAVVPVNLTLSGTYHQVAAFSYAVSLMPRIVNLDNIKLDVAKAKNGRARLKITCKARTFRFVEKKARKKGKKK</sequence>
<dbReference type="InterPro" id="IPR007445">
    <property type="entry name" value="PilO"/>
</dbReference>
<dbReference type="GO" id="GO:0043107">
    <property type="term" value="P:type IV pilus-dependent motility"/>
    <property type="evidence" value="ECO:0007669"/>
    <property type="project" value="InterPro"/>
</dbReference>
<organism evidence="2 3">
    <name type="scientific">Geothermobacter hydrogeniphilus</name>
    <dbReference type="NCBI Taxonomy" id="1969733"/>
    <lineage>
        <taxon>Bacteria</taxon>
        <taxon>Pseudomonadati</taxon>
        <taxon>Thermodesulfobacteriota</taxon>
        <taxon>Desulfuromonadia</taxon>
        <taxon>Desulfuromonadales</taxon>
        <taxon>Geothermobacteraceae</taxon>
        <taxon>Geothermobacter</taxon>
    </lineage>
</organism>
<dbReference type="Pfam" id="PF04350">
    <property type="entry name" value="PilO"/>
    <property type="match status" value="1"/>
</dbReference>
<dbReference type="PANTHER" id="PTHR39555:SF1">
    <property type="entry name" value="TYPE IV PILUS INNER MEMBRANE COMPONENT PILO"/>
    <property type="match status" value="1"/>
</dbReference>
<keyword evidence="3" id="KW-1185">Reference proteome</keyword>
<protein>
    <recommendedName>
        <fullName evidence="4">Type IV pilus assembly protein PilO</fullName>
    </recommendedName>
</protein>
<dbReference type="EMBL" id="NAAD01000013">
    <property type="protein sequence ID" value="ORJ59114.1"/>
    <property type="molecule type" value="Genomic_DNA"/>
</dbReference>
<dbReference type="GO" id="GO:0043683">
    <property type="term" value="P:type IV pilus assembly"/>
    <property type="evidence" value="ECO:0007669"/>
    <property type="project" value="InterPro"/>
</dbReference>
<feature type="transmembrane region" description="Helical" evidence="1">
    <location>
        <begin position="17"/>
        <end position="37"/>
    </location>
</feature>
<dbReference type="OrthoDB" id="5502253at2"/>
<evidence type="ECO:0000313" key="3">
    <source>
        <dbReference type="Proteomes" id="UP000193136"/>
    </source>
</evidence>
<evidence type="ECO:0008006" key="4">
    <source>
        <dbReference type="Google" id="ProtNLM"/>
    </source>
</evidence>
<keyword evidence="1" id="KW-0812">Transmembrane</keyword>
<dbReference type="Proteomes" id="UP000193136">
    <property type="component" value="Unassembled WGS sequence"/>
</dbReference>
<dbReference type="RefSeq" id="WP_085010872.1">
    <property type="nucleotide sequence ID" value="NZ_NAAD01000013.1"/>
</dbReference>
<keyword evidence="1" id="KW-1133">Transmembrane helix</keyword>
<gene>
    <name evidence="2" type="ORF">B5V00_11130</name>
</gene>
<dbReference type="Gene3D" id="3.30.70.60">
    <property type="match status" value="1"/>
</dbReference>
<dbReference type="InterPro" id="IPR014717">
    <property type="entry name" value="Transl_elong_EF1B/ribsomal_bS6"/>
</dbReference>
<dbReference type="PANTHER" id="PTHR39555">
    <property type="entry name" value="FIMBRIAL ASSEMBLY PROTEIN PILO-LIKE PROTEIN-RELATED"/>
    <property type="match status" value="1"/>
</dbReference>
<reference evidence="2 3" key="1">
    <citation type="submission" date="2017-03" db="EMBL/GenBank/DDBJ databases">
        <title>Genome sequence of Geothermobacter sp. EPR-M, Deep-Sea Iron Reducer.</title>
        <authorList>
            <person name="Tully B."/>
            <person name="Savalia P."/>
            <person name="Abuyen K."/>
            <person name="Baughan C."/>
            <person name="Romero E."/>
            <person name="Ronkowski C."/>
            <person name="Torres B."/>
            <person name="Tremblay J."/>
            <person name="Trujillo A."/>
            <person name="Tyler M."/>
            <person name="Perez-Rodriguez I."/>
            <person name="Amend J."/>
        </authorList>
    </citation>
    <scope>NUCLEOTIDE SEQUENCE [LARGE SCALE GENOMIC DNA]</scope>
    <source>
        <strain evidence="2 3">EPR-M</strain>
    </source>
</reference>
<accession>A0A1X0Y206</accession>
<proteinExistence type="predicted"/>
<name>A0A1X0Y206_9BACT</name>
<comment type="caution">
    <text evidence="2">The sequence shown here is derived from an EMBL/GenBank/DDBJ whole genome shotgun (WGS) entry which is preliminary data.</text>
</comment>
<dbReference type="AlphaFoldDB" id="A0A1X0Y206"/>